<dbReference type="GO" id="GO:0005876">
    <property type="term" value="C:spindle microtubule"/>
    <property type="evidence" value="ECO:0007669"/>
    <property type="project" value="TreeGrafter"/>
</dbReference>
<dbReference type="GO" id="GO:0005815">
    <property type="term" value="C:microtubule organizing center"/>
    <property type="evidence" value="ECO:0007669"/>
    <property type="project" value="TreeGrafter"/>
</dbReference>
<feature type="compositionally biased region" description="Low complexity" evidence="6">
    <location>
        <begin position="311"/>
        <end position="331"/>
    </location>
</feature>
<sequence length="491" mass="54044">MPAKQEERIALTSARDLHAYFAQIGASLQEPETEDSWQRLDRALARLEVVTKSGGYKYEDFVVLFKGIANPIISSLLSERTKLSGTAADVVNSVAPRLAERFESLVPIFVPTLLQICARTNKVALARAKKCLLLIAKHCRLPSLLPLLREGARDKAQTLRIVAVECTLLLLESQESKERIGKRVADVETIIRGAATDSNPEVRQWSKKVFELYVARWPERVEQLTAAFTPTIRRYLSLPKTGPYKPPASFFSVEAGKEEAVTIMEPRARPAEVASSKVAVKPARVRLAPPSSSHDEPVAARSSKAIAEVQPSSSSLRSAPHAPLSSSASSTASRPLAATAHVKTSFSVASGLNVASLTTAFTMPHARANSHTAPHDSMRSAVASVPGQRERPRVVQTKSSSSSSDPRSCEDHAMGSEHARMTMADEEKQRRRRERSSSSKSTMRTLKIDRFQCSSLTMSMCLCRQRQRSPINRPMCSGRDRQQPRLRVASR</sequence>
<evidence type="ECO:0000256" key="3">
    <source>
        <dbReference type="ARBA" id="ARBA00022618"/>
    </source>
</evidence>
<gene>
    <name evidence="8" type="ORF">FA10DRAFT_129226</name>
</gene>
<dbReference type="SUPFAM" id="SSF48371">
    <property type="entry name" value="ARM repeat"/>
    <property type="match status" value="1"/>
</dbReference>
<keyword evidence="4" id="KW-0493">Microtubule</keyword>
<dbReference type="EMBL" id="KZ819636">
    <property type="protein sequence ID" value="PWN90984.1"/>
    <property type="molecule type" value="Genomic_DNA"/>
</dbReference>
<organism evidence="8 9">
    <name type="scientific">Acaromyces ingoldii</name>
    <dbReference type="NCBI Taxonomy" id="215250"/>
    <lineage>
        <taxon>Eukaryota</taxon>
        <taxon>Fungi</taxon>
        <taxon>Dikarya</taxon>
        <taxon>Basidiomycota</taxon>
        <taxon>Ustilaginomycotina</taxon>
        <taxon>Exobasidiomycetes</taxon>
        <taxon>Exobasidiales</taxon>
        <taxon>Cryptobasidiaceae</taxon>
        <taxon>Acaromyces</taxon>
    </lineage>
</organism>
<dbReference type="OrthoDB" id="46159at2759"/>
<evidence type="ECO:0000256" key="6">
    <source>
        <dbReference type="SAM" id="MobiDB-lite"/>
    </source>
</evidence>
<evidence type="ECO:0000256" key="2">
    <source>
        <dbReference type="ARBA" id="ARBA00009549"/>
    </source>
</evidence>
<dbReference type="GO" id="GO:0005881">
    <property type="term" value="C:cytoplasmic microtubule"/>
    <property type="evidence" value="ECO:0007669"/>
    <property type="project" value="TreeGrafter"/>
</dbReference>
<feature type="domain" description="CLASP N-terminal" evidence="7">
    <location>
        <begin position="20"/>
        <end position="236"/>
    </location>
</feature>
<dbReference type="GeneID" id="37039889"/>
<dbReference type="Proteomes" id="UP000245768">
    <property type="component" value="Unassembled WGS sequence"/>
</dbReference>
<accession>A0A316YQ93</accession>
<reference evidence="8 9" key="1">
    <citation type="journal article" date="2018" name="Mol. Biol. Evol.">
        <title>Broad Genomic Sampling Reveals a Smut Pathogenic Ancestry of the Fungal Clade Ustilaginomycotina.</title>
        <authorList>
            <person name="Kijpornyongpan T."/>
            <person name="Mondo S.J."/>
            <person name="Barry K."/>
            <person name="Sandor L."/>
            <person name="Lee J."/>
            <person name="Lipzen A."/>
            <person name="Pangilinan J."/>
            <person name="LaButti K."/>
            <person name="Hainaut M."/>
            <person name="Henrissat B."/>
            <person name="Grigoriev I.V."/>
            <person name="Spatafora J.W."/>
            <person name="Aime M.C."/>
        </authorList>
    </citation>
    <scope>NUCLEOTIDE SEQUENCE [LARGE SCALE GENOMIC DNA]</scope>
    <source>
        <strain evidence="8 9">MCA 4198</strain>
    </source>
</reference>
<dbReference type="GO" id="GO:1990023">
    <property type="term" value="C:mitotic spindle midzone"/>
    <property type="evidence" value="ECO:0007669"/>
    <property type="project" value="TreeGrafter"/>
</dbReference>
<keyword evidence="3" id="KW-0132">Cell division</keyword>
<evidence type="ECO:0000313" key="9">
    <source>
        <dbReference type="Proteomes" id="UP000245768"/>
    </source>
</evidence>
<dbReference type="PANTHER" id="PTHR21567">
    <property type="entry name" value="CLASP"/>
    <property type="match status" value="1"/>
</dbReference>
<dbReference type="InParanoid" id="A0A316YQ93"/>
<name>A0A316YQ93_9BASI</name>
<dbReference type="InterPro" id="IPR024395">
    <property type="entry name" value="CLASP_N_dom"/>
</dbReference>
<feature type="region of interest" description="Disordered" evidence="6">
    <location>
        <begin position="470"/>
        <end position="491"/>
    </location>
</feature>
<dbReference type="AlphaFoldDB" id="A0A316YQ93"/>
<comment type="similarity">
    <text evidence="2">Belongs to the CLASP family.</text>
</comment>
<dbReference type="PANTHER" id="PTHR21567:SF60">
    <property type="entry name" value="CLASP N-TERMINAL DOMAIN-CONTAINING PROTEIN"/>
    <property type="match status" value="1"/>
</dbReference>
<evidence type="ECO:0000313" key="8">
    <source>
        <dbReference type="EMBL" id="PWN90984.1"/>
    </source>
</evidence>
<dbReference type="InterPro" id="IPR011989">
    <property type="entry name" value="ARM-like"/>
</dbReference>
<keyword evidence="5" id="KW-0131">Cell cycle</keyword>
<dbReference type="RefSeq" id="XP_025378182.1">
    <property type="nucleotide sequence ID" value="XM_025517973.1"/>
</dbReference>
<dbReference type="GO" id="GO:0008017">
    <property type="term" value="F:microtubule binding"/>
    <property type="evidence" value="ECO:0007669"/>
    <property type="project" value="TreeGrafter"/>
</dbReference>
<protein>
    <recommendedName>
        <fullName evidence="7">CLASP N-terminal domain-containing protein</fullName>
    </recommendedName>
</protein>
<evidence type="ECO:0000259" key="7">
    <source>
        <dbReference type="Pfam" id="PF12348"/>
    </source>
</evidence>
<dbReference type="GO" id="GO:0051301">
    <property type="term" value="P:cell division"/>
    <property type="evidence" value="ECO:0007669"/>
    <property type="project" value="UniProtKB-KW"/>
</dbReference>
<comment type="subcellular location">
    <subcellularLocation>
        <location evidence="1">Cytoplasm</location>
        <location evidence="1">Cytoskeleton</location>
        <location evidence="1">Spindle</location>
    </subcellularLocation>
</comment>
<feature type="region of interest" description="Disordered" evidence="6">
    <location>
        <begin position="285"/>
        <end position="331"/>
    </location>
</feature>
<dbReference type="STRING" id="215250.A0A316YQ93"/>
<keyword evidence="9" id="KW-1185">Reference proteome</keyword>
<evidence type="ECO:0000256" key="5">
    <source>
        <dbReference type="ARBA" id="ARBA00022776"/>
    </source>
</evidence>
<dbReference type="Gene3D" id="1.25.10.10">
    <property type="entry name" value="Leucine-rich Repeat Variant"/>
    <property type="match status" value="1"/>
</dbReference>
<feature type="region of interest" description="Disordered" evidence="6">
    <location>
        <begin position="367"/>
        <end position="446"/>
    </location>
</feature>
<dbReference type="InterPro" id="IPR016024">
    <property type="entry name" value="ARM-type_fold"/>
</dbReference>
<proteinExistence type="inferred from homology"/>
<keyword evidence="5" id="KW-0498">Mitosis</keyword>
<evidence type="ECO:0000256" key="4">
    <source>
        <dbReference type="ARBA" id="ARBA00022701"/>
    </source>
</evidence>
<dbReference type="Pfam" id="PF12348">
    <property type="entry name" value="CLASP_N"/>
    <property type="match status" value="1"/>
</dbReference>
<feature type="compositionally biased region" description="Basic and acidic residues" evidence="6">
    <location>
        <begin position="407"/>
        <end position="429"/>
    </location>
</feature>
<dbReference type="GO" id="GO:0090307">
    <property type="term" value="P:mitotic spindle assembly"/>
    <property type="evidence" value="ECO:0007669"/>
    <property type="project" value="TreeGrafter"/>
</dbReference>
<evidence type="ECO:0000256" key="1">
    <source>
        <dbReference type="ARBA" id="ARBA00004186"/>
    </source>
</evidence>